<keyword evidence="2" id="KW-0378">Hydrolase</keyword>
<reference evidence="3" key="1">
    <citation type="submission" date="2016-01" db="EMBL/GenBank/DDBJ databases">
        <authorList>
            <person name="Mitreva M."/>
            <person name="Pepin K.H."/>
            <person name="Mihindukulasuriya K.A."/>
            <person name="Fulton R."/>
            <person name="Fronick C."/>
            <person name="O'Laughlin M."/>
            <person name="Miner T."/>
            <person name="Herter B."/>
            <person name="Rosa B.A."/>
            <person name="Cordes M."/>
            <person name="Tomlinson C."/>
            <person name="Wollam A."/>
            <person name="Palsikar V.B."/>
            <person name="Mardis E.R."/>
            <person name="Wilson R.K."/>
        </authorList>
    </citation>
    <scope>NUCLEOTIDE SEQUENCE [LARGE SCALE GENOMIC DNA]</scope>
    <source>
        <strain evidence="3">DNF00896</strain>
    </source>
</reference>
<dbReference type="OrthoDB" id="9883157at2"/>
<keyword evidence="2" id="KW-0255">Endonuclease</keyword>
<sequence>MKIYEWNIGMAATIPSNNGYNLKSWVIEEIIKDRPDIIVLTEFVVSRGIDYYFEVLEKNNYHWFISSSTKKNGILIALKESTFGFDDTFNYKIDSINNSEILKCNSTPDFYEIQVKYREQKLSIIGVRIRKDLSNNNLNYSKLQFQALDNYLSSLNHDVICIGDFNVYWGQRWNNKTENDKLPKTAAKDYSLCTPPYPEEYSYVMPNVIPDGKKVQLDHLVTNLKNKYIKAKYDWSFMNTLRYKNGIQAESKKKISGLPDHAILKVEIEDV</sequence>
<accession>A0A133ZJ85</accession>
<keyword evidence="3" id="KW-1185">Reference proteome</keyword>
<keyword evidence="2" id="KW-0540">Nuclease</keyword>
<gene>
    <name evidence="2" type="ORF">HMPREF1866_02027</name>
</gene>
<dbReference type="AlphaFoldDB" id="A0A133ZJ85"/>
<keyword evidence="2" id="KW-0269">Exonuclease</keyword>
<evidence type="ECO:0000259" key="1">
    <source>
        <dbReference type="Pfam" id="PF03372"/>
    </source>
</evidence>
<dbReference type="Pfam" id="PF03372">
    <property type="entry name" value="Exo_endo_phos"/>
    <property type="match status" value="1"/>
</dbReference>
<dbReference type="STRING" id="467210.HMPREF1866_02027"/>
<proteinExistence type="predicted"/>
<dbReference type="RefSeq" id="WP_060931684.1">
    <property type="nucleotide sequence ID" value="NZ_KQ959840.1"/>
</dbReference>
<dbReference type="InterPro" id="IPR036691">
    <property type="entry name" value="Endo/exonu/phosph_ase_sf"/>
</dbReference>
<evidence type="ECO:0000313" key="3">
    <source>
        <dbReference type="Proteomes" id="UP000070394"/>
    </source>
</evidence>
<feature type="domain" description="Endonuclease/exonuclease/phosphatase" evidence="1">
    <location>
        <begin position="6"/>
        <end position="177"/>
    </location>
</feature>
<protein>
    <submittedName>
        <fullName evidence="2">Endonuclease/exonuclease/phosphatase family protein</fullName>
    </submittedName>
</protein>
<dbReference type="GO" id="GO:0004527">
    <property type="term" value="F:exonuclease activity"/>
    <property type="evidence" value="ECO:0007669"/>
    <property type="project" value="UniProtKB-KW"/>
</dbReference>
<comment type="caution">
    <text evidence="2">The sequence shown here is derived from an EMBL/GenBank/DDBJ whole genome shotgun (WGS) entry which is preliminary data.</text>
</comment>
<dbReference type="GO" id="GO:0004519">
    <property type="term" value="F:endonuclease activity"/>
    <property type="evidence" value="ECO:0007669"/>
    <property type="project" value="UniProtKB-KW"/>
</dbReference>
<name>A0A133ZJ85_9FIRM</name>
<organism evidence="2 3">
    <name type="scientific">Lachnoanaerobaculum saburreum</name>
    <dbReference type="NCBI Taxonomy" id="467210"/>
    <lineage>
        <taxon>Bacteria</taxon>
        <taxon>Bacillati</taxon>
        <taxon>Bacillota</taxon>
        <taxon>Clostridia</taxon>
        <taxon>Lachnospirales</taxon>
        <taxon>Lachnospiraceae</taxon>
        <taxon>Lachnoanaerobaculum</taxon>
    </lineage>
</organism>
<dbReference type="EMBL" id="LSDA01000111">
    <property type="protein sequence ID" value="KXB55487.1"/>
    <property type="molecule type" value="Genomic_DNA"/>
</dbReference>
<dbReference type="Proteomes" id="UP000070394">
    <property type="component" value="Unassembled WGS sequence"/>
</dbReference>
<dbReference type="PATRIC" id="fig|467210.3.peg.2005"/>
<dbReference type="SUPFAM" id="SSF56219">
    <property type="entry name" value="DNase I-like"/>
    <property type="match status" value="1"/>
</dbReference>
<dbReference type="Gene3D" id="3.60.10.10">
    <property type="entry name" value="Endonuclease/exonuclease/phosphatase"/>
    <property type="match status" value="1"/>
</dbReference>
<evidence type="ECO:0000313" key="2">
    <source>
        <dbReference type="EMBL" id="KXB55487.1"/>
    </source>
</evidence>
<dbReference type="InterPro" id="IPR005135">
    <property type="entry name" value="Endo/exonuclease/phosphatase"/>
</dbReference>